<dbReference type="OrthoDB" id="4501861at2759"/>
<dbReference type="VEuPathDB" id="FungiDB:ASPVEDRAFT_537275"/>
<feature type="compositionally biased region" description="Polar residues" evidence="1">
    <location>
        <begin position="74"/>
        <end position="87"/>
    </location>
</feature>
<organism evidence="2 3">
    <name type="scientific">Aspergillus versicolor CBS 583.65</name>
    <dbReference type="NCBI Taxonomy" id="1036611"/>
    <lineage>
        <taxon>Eukaryota</taxon>
        <taxon>Fungi</taxon>
        <taxon>Dikarya</taxon>
        <taxon>Ascomycota</taxon>
        <taxon>Pezizomycotina</taxon>
        <taxon>Eurotiomycetes</taxon>
        <taxon>Eurotiomycetidae</taxon>
        <taxon>Eurotiales</taxon>
        <taxon>Aspergillaceae</taxon>
        <taxon>Aspergillus</taxon>
        <taxon>Aspergillus subgen. Nidulantes</taxon>
    </lineage>
</organism>
<reference evidence="3" key="1">
    <citation type="journal article" date="2017" name="Genome Biol.">
        <title>Comparative genomics reveals high biological diversity and specific adaptations in the industrially and medically important fungal genus Aspergillus.</title>
        <authorList>
            <person name="de Vries R.P."/>
            <person name="Riley R."/>
            <person name="Wiebenga A."/>
            <person name="Aguilar-Osorio G."/>
            <person name="Amillis S."/>
            <person name="Uchima C.A."/>
            <person name="Anderluh G."/>
            <person name="Asadollahi M."/>
            <person name="Askin M."/>
            <person name="Barry K."/>
            <person name="Battaglia E."/>
            <person name="Bayram O."/>
            <person name="Benocci T."/>
            <person name="Braus-Stromeyer S.A."/>
            <person name="Caldana C."/>
            <person name="Canovas D."/>
            <person name="Cerqueira G.C."/>
            <person name="Chen F."/>
            <person name="Chen W."/>
            <person name="Choi C."/>
            <person name="Clum A."/>
            <person name="Dos Santos R.A."/>
            <person name="Damasio A.R."/>
            <person name="Diallinas G."/>
            <person name="Emri T."/>
            <person name="Fekete E."/>
            <person name="Flipphi M."/>
            <person name="Freyberg S."/>
            <person name="Gallo A."/>
            <person name="Gournas C."/>
            <person name="Habgood R."/>
            <person name="Hainaut M."/>
            <person name="Harispe M.L."/>
            <person name="Henrissat B."/>
            <person name="Hilden K.S."/>
            <person name="Hope R."/>
            <person name="Hossain A."/>
            <person name="Karabika E."/>
            <person name="Karaffa L."/>
            <person name="Karanyi Z."/>
            <person name="Krasevec N."/>
            <person name="Kuo A."/>
            <person name="Kusch H."/>
            <person name="LaButti K."/>
            <person name="Lagendijk E.L."/>
            <person name="Lapidus A."/>
            <person name="Levasseur A."/>
            <person name="Lindquist E."/>
            <person name="Lipzen A."/>
            <person name="Logrieco A.F."/>
            <person name="MacCabe A."/>
            <person name="Maekelae M.R."/>
            <person name="Malavazi I."/>
            <person name="Melin P."/>
            <person name="Meyer V."/>
            <person name="Mielnichuk N."/>
            <person name="Miskei M."/>
            <person name="Molnar A.P."/>
            <person name="Mule G."/>
            <person name="Ngan C.Y."/>
            <person name="Orejas M."/>
            <person name="Orosz E."/>
            <person name="Ouedraogo J.P."/>
            <person name="Overkamp K.M."/>
            <person name="Park H.-S."/>
            <person name="Perrone G."/>
            <person name="Piumi F."/>
            <person name="Punt P.J."/>
            <person name="Ram A.F."/>
            <person name="Ramon A."/>
            <person name="Rauscher S."/>
            <person name="Record E."/>
            <person name="Riano-Pachon D.M."/>
            <person name="Robert V."/>
            <person name="Roehrig J."/>
            <person name="Ruller R."/>
            <person name="Salamov A."/>
            <person name="Salih N.S."/>
            <person name="Samson R.A."/>
            <person name="Sandor E."/>
            <person name="Sanguinetti M."/>
            <person name="Schuetze T."/>
            <person name="Sepcic K."/>
            <person name="Shelest E."/>
            <person name="Sherlock G."/>
            <person name="Sophianopoulou V."/>
            <person name="Squina F.M."/>
            <person name="Sun H."/>
            <person name="Susca A."/>
            <person name="Todd R.B."/>
            <person name="Tsang A."/>
            <person name="Unkles S.E."/>
            <person name="van de Wiele N."/>
            <person name="van Rossen-Uffink D."/>
            <person name="Oliveira J.V."/>
            <person name="Vesth T.C."/>
            <person name="Visser J."/>
            <person name="Yu J.-H."/>
            <person name="Zhou M."/>
            <person name="Andersen M.R."/>
            <person name="Archer D.B."/>
            <person name="Baker S.E."/>
            <person name="Benoit I."/>
            <person name="Brakhage A.A."/>
            <person name="Braus G.H."/>
            <person name="Fischer R."/>
            <person name="Frisvad J.C."/>
            <person name="Goldman G.H."/>
            <person name="Houbraken J."/>
            <person name="Oakley B."/>
            <person name="Pocsi I."/>
            <person name="Scazzocchio C."/>
            <person name="Seiboth B."/>
            <person name="vanKuyk P.A."/>
            <person name="Wortman J."/>
            <person name="Dyer P.S."/>
            <person name="Grigoriev I.V."/>
        </authorList>
    </citation>
    <scope>NUCLEOTIDE SEQUENCE [LARGE SCALE GENOMIC DNA]</scope>
    <source>
        <strain evidence="3">CBS 583.65</strain>
    </source>
</reference>
<feature type="region of interest" description="Disordered" evidence="1">
    <location>
        <begin position="312"/>
        <end position="375"/>
    </location>
</feature>
<dbReference type="RefSeq" id="XP_040665719.1">
    <property type="nucleotide sequence ID" value="XM_040814825.1"/>
</dbReference>
<dbReference type="GeneID" id="63730336"/>
<dbReference type="Proteomes" id="UP000184073">
    <property type="component" value="Unassembled WGS sequence"/>
</dbReference>
<feature type="compositionally biased region" description="Polar residues" evidence="1">
    <location>
        <begin position="313"/>
        <end position="332"/>
    </location>
</feature>
<accession>A0A1L9PEI7</accession>
<gene>
    <name evidence="2" type="ORF">ASPVEDRAFT_537275</name>
</gene>
<evidence type="ECO:0000313" key="2">
    <source>
        <dbReference type="EMBL" id="OJI99956.1"/>
    </source>
</evidence>
<proteinExistence type="predicted"/>
<keyword evidence="3" id="KW-1185">Reference proteome</keyword>
<dbReference type="EMBL" id="KV878127">
    <property type="protein sequence ID" value="OJI99956.1"/>
    <property type="molecule type" value="Genomic_DNA"/>
</dbReference>
<feature type="compositionally biased region" description="Basic and acidic residues" evidence="1">
    <location>
        <begin position="357"/>
        <end position="375"/>
    </location>
</feature>
<sequence>MLRSKPTSVTLTEDDLCYHIESIFSRNDRLTKWHLQRTGSDNSYDGDDDEDGRFLDSDVFSQSETLFESECDETQQQVTPESSSQETLDQRHTRASVSLLCRPRASVRFASSETSALSPGADSDPQLSQVVVRNLRPLDDPQLLSIQPVPNPHSLPLPLQLALLSSTDWNRVRSGFASQYNDRDPRMPSPRLSRPIEVVLDVNLASLFSSIIALPIRIPGRESGVGLFEKPRRTQLYPNRLFHDACVGLDVKPSPEIKPHGPPSSHLPQIQLVPSPLEMKSTSHTDLALTDREADEPEPSGVLTPAEKCLAETTPNSDNAPFQLSSPETSGYRSIKRCPSSPSDALDDTPETCHTADPMDRKVTERGPGRDSKDLTHLANHYTVSRSTQTDLDLGWTNERYGNEGILSSLERQENLTPGQPVERRWQDPFITTMFTEPGAPVYEYDLSNQLGRGIRRRQPVGRGRVARNQRGVWMPLLFRNMFFS</sequence>
<name>A0A1L9PEI7_ASPVE</name>
<evidence type="ECO:0000313" key="3">
    <source>
        <dbReference type="Proteomes" id="UP000184073"/>
    </source>
</evidence>
<dbReference type="AlphaFoldDB" id="A0A1L9PEI7"/>
<feature type="region of interest" description="Disordered" evidence="1">
    <location>
        <begin position="68"/>
        <end position="91"/>
    </location>
</feature>
<evidence type="ECO:0000256" key="1">
    <source>
        <dbReference type="SAM" id="MobiDB-lite"/>
    </source>
</evidence>
<protein>
    <submittedName>
        <fullName evidence="2">Uncharacterized protein</fullName>
    </submittedName>
</protein>